<dbReference type="Gramene" id="PNW85277">
    <property type="protein sequence ID" value="PNW85277"/>
    <property type="gene ID" value="CHLRE_03g179150v5"/>
</dbReference>
<keyword evidence="1" id="KW-0175">Coiled coil</keyword>
<feature type="coiled-coil region" evidence="1">
    <location>
        <begin position="59"/>
        <end position="86"/>
    </location>
</feature>
<evidence type="ECO:0000313" key="4">
    <source>
        <dbReference type="Proteomes" id="UP000006906"/>
    </source>
</evidence>
<feature type="compositionally biased region" description="Basic residues" evidence="2">
    <location>
        <begin position="40"/>
        <end position="52"/>
    </location>
</feature>
<evidence type="ECO:0000313" key="3">
    <source>
        <dbReference type="EMBL" id="PNW85277.1"/>
    </source>
</evidence>
<dbReference type="OrthoDB" id="539508at2759"/>
<accession>A8IDK5</accession>
<keyword evidence="4" id="KW-1185">Reference proteome</keyword>
<proteinExistence type="predicted"/>
<feature type="region of interest" description="Disordered" evidence="2">
    <location>
        <begin position="1"/>
        <end position="57"/>
    </location>
</feature>
<dbReference type="Proteomes" id="UP000006906">
    <property type="component" value="Chromosome 3"/>
</dbReference>
<dbReference type="PaxDb" id="3055-EDP06096"/>
<dbReference type="HOGENOM" id="CLU_567873_0_0_1"/>
<dbReference type="EMBL" id="CM008964">
    <property type="protein sequence ID" value="PNW85277.1"/>
    <property type="molecule type" value="Genomic_DNA"/>
</dbReference>
<gene>
    <name evidence="3" type="ORF">CHLRE_03g179150v5</name>
</gene>
<dbReference type="RefSeq" id="XP_001703414.1">
    <property type="nucleotide sequence ID" value="XM_001703362.3"/>
</dbReference>
<dbReference type="InParanoid" id="A8IDK5"/>
<evidence type="ECO:0000256" key="1">
    <source>
        <dbReference type="SAM" id="Coils"/>
    </source>
</evidence>
<name>A8IDK5_CHLRE</name>
<dbReference type="AlphaFoldDB" id="A8IDK5"/>
<feature type="compositionally biased region" description="Polar residues" evidence="2">
    <location>
        <begin position="201"/>
        <end position="224"/>
    </location>
</feature>
<evidence type="ECO:0000256" key="2">
    <source>
        <dbReference type="SAM" id="MobiDB-lite"/>
    </source>
</evidence>
<dbReference type="KEGG" id="cre:CHLRE_03g179150v5"/>
<reference evidence="3 4" key="1">
    <citation type="journal article" date="2007" name="Science">
        <title>The Chlamydomonas genome reveals the evolution of key animal and plant functions.</title>
        <authorList>
            <person name="Merchant S.S."/>
            <person name="Prochnik S.E."/>
            <person name="Vallon O."/>
            <person name="Harris E.H."/>
            <person name="Karpowicz S.J."/>
            <person name="Witman G.B."/>
            <person name="Terry A."/>
            <person name="Salamov A."/>
            <person name="Fritz-Laylin L.K."/>
            <person name="Marechal-Drouard L."/>
            <person name="Marshall W.F."/>
            <person name="Qu L.H."/>
            <person name="Nelson D.R."/>
            <person name="Sanderfoot A.A."/>
            <person name="Spalding M.H."/>
            <person name="Kapitonov V.V."/>
            <person name="Ren Q."/>
            <person name="Ferris P."/>
            <person name="Lindquist E."/>
            <person name="Shapiro H."/>
            <person name="Lucas S.M."/>
            <person name="Grimwood J."/>
            <person name="Schmutz J."/>
            <person name="Cardol P."/>
            <person name="Cerutti H."/>
            <person name="Chanfreau G."/>
            <person name="Chen C.L."/>
            <person name="Cognat V."/>
            <person name="Croft M.T."/>
            <person name="Dent R."/>
            <person name="Dutcher S."/>
            <person name="Fernandez E."/>
            <person name="Fukuzawa H."/>
            <person name="Gonzalez-Ballester D."/>
            <person name="Gonzalez-Halphen D."/>
            <person name="Hallmann A."/>
            <person name="Hanikenne M."/>
            <person name="Hippler M."/>
            <person name="Inwood W."/>
            <person name="Jabbari K."/>
            <person name="Kalanon M."/>
            <person name="Kuras R."/>
            <person name="Lefebvre P.A."/>
            <person name="Lemaire S.D."/>
            <person name="Lobanov A.V."/>
            <person name="Lohr M."/>
            <person name="Manuell A."/>
            <person name="Meier I."/>
            <person name="Mets L."/>
            <person name="Mittag M."/>
            <person name="Mittelmeier T."/>
            <person name="Moroney J.V."/>
            <person name="Moseley J."/>
            <person name="Napoli C."/>
            <person name="Nedelcu A.M."/>
            <person name="Niyogi K."/>
            <person name="Novoselov S.V."/>
            <person name="Paulsen I.T."/>
            <person name="Pazour G."/>
            <person name="Purton S."/>
            <person name="Ral J.P."/>
            <person name="Riano-Pachon D.M."/>
            <person name="Riekhof W."/>
            <person name="Rymarquis L."/>
            <person name="Schroda M."/>
            <person name="Stern D."/>
            <person name="Umen J."/>
            <person name="Willows R."/>
            <person name="Wilson N."/>
            <person name="Zimmer S.L."/>
            <person name="Allmer J."/>
            <person name="Balk J."/>
            <person name="Bisova K."/>
            <person name="Chen C.J."/>
            <person name="Elias M."/>
            <person name="Gendler K."/>
            <person name="Hauser C."/>
            <person name="Lamb M.R."/>
            <person name="Ledford H."/>
            <person name="Long J.C."/>
            <person name="Minagawa J."/>
            <person name="Page M.D."/>
            <person name="Pan J."/>
            <person name="Pootakham W."/>
            <person name="Roje S."/>
            <person name="Rose A."/>
            <person name="Stahlberg E."/>
            <person name="Terauchi A.M."/>
            <person name="Yang P."/>
            <person name="Ball S."/>
            <person name="Bowler C."/>
            <person name="Dieckmann C.L."/>
            <person name="Gladyshev V.N."/>
            <person name="Green P."/>
            <person name="Jorgensen R."/>
            <person name="Mayfield S."/>
            <person name="Mueller-Roeber B."/>
            <person name="Rajamani S."/>
            <person name="Sayre R.T."/>
            <person name="Brokstein P."/>
            <person name="Dubchak I."/>
            <person name="Goodstein D."/>
            <person name="Hornick L."/>
            <person name="Huang Y.W."/>
            <person name="Jhaveri J."/>
            <person name="Luo Y."/>
            <person name="Martinez D."/>
            <person name="Ngau W.C."/>
            <person name="Otillar B."/>
            <person name="Poliakov A."/>
            <person name="Porter A."/>
            <person name="Szajkowski L."/>
            <person name="Werner G."/>
            <person name="Zhou K."/>
            <person name="Grigoriev I.V."/>
            <person name="Rokhsar D.S."/>
            <person name="Grossman A.R."/>
        </authorList>
    </citation>
    <scope>NUCLEOTIDE SEQUENCE [LARGE SCALE GENOMIC DNA]</scope>
    <source>
        <strain evidence="4">CC-503</strain>
    </source>
</reference>
<feature type="region of interest" description="Disordered" evidence="2">
    <location>
        <begin position="117"/>
        <end position="225"/>
    </location>
</feature>
<feature type="compositionally biased region" description="Low complexity" evidence="2">
    <location>
        <begin position="161"/>
        <end position="172"/>
    </location>
</feature>
<sequence>MAMQLLDMKPEPADMTMAETEADAVPSPLAQAIAQASAQGRRRKTSTRKKPLRPQQQALVDMEDKLAELLQVYQTAVQENTRLKARIRVIEAVLPQRQQTPGPASSADAALALVAGTPDTSAGQGDGSDPATSMPFATAAPGQVAGGSPAMHPLPPSLRTQPAGAGARSASPAPRPQRSRRSEAVSGRSVERSCSPGSEACSRSTAENDGSQRQGSVSQGTPAQDKSDLWMAAWVNWTREAALLICAYEARPAEEFLQRMEAAFDRLKGRVVELGLPHSELVSNMDQRNLDTGTAAAPPYSFWRVVVERLNCNTAQVSACRAALALYRERMEVVMQQRRQLAERLAASMQSLQLAQGQEGQLRSSHHLEKTSVEAEAAAAELDANVAAEGHAMRLARELLRSDIFTPLQRARISVLSYPYFPDALAIVATIAGEAELPSAAQATAE</sequence>
<protein>
    <submittedName>
        <fullName evidence="3">Uncharacterized protein</fullName>
    </submittedName>
</protein>
<dbReference type="GeneID" id="5728808"/>
<organism evidence="3 4">
    <name type="scientific">Chlamydomonas reinhardtii</name>
    <name type="common">Chlamydomonas smithii</name>
    <dbReference type="NCBI Taxonomy" id="3055"/>
    <lineage>
        <taxon>Eukaryota</taxon>
        <taxon>Viridiplantae</taxon>
        <taxon>Chlorophyta</taxon>
        <taxon>core chlorophytes</taxon>
        <taxon>Chlorophyceae</taxon>
        <taxon>CS clade</taxon>
        <taxon>Chlamydomonadales</taxon>
        <taxon>Chlamydomonadaceae</taxon>
        <taxon>Chlamydomonas</taxon>
    </lineage>
</organism>